<dbReference type="EMBL" id="JAAWWL010000002">
    <property type="protein sequence ID" value="NKI32117.1"/>
    <property type="molecule type" value="Genomic_DNA"/>
</dbReference>
<accession>A0ABX1GQB6</accession>
<evidence type="ECO:0000259" key="4">
    <source>
        <dbReference type="Pfam" id="PF22725"/>
    </source>
</evidence>
<name>A0ABX1GQB6_9FLAO</name>
<organism evidence="5 6">
    <name type="scientific">Croceivirga thetidis</name>
    <dbReference type="NCBI Taxonomy" id="2721623"/>
    <lineage>
        <taxon>Bacteria</taxon>
        <taxon>Pseudomonadati</taxon>
        <taxon>Bacteroidota</taxon>
        <taxon>Flavobacteriia</taxon>
        <taxon>Flavobacteriales</taxon>
        <taxon>Flavobacteriaceae</taxon>
        <taxon>Croceivirga</taxon>
    </lineage>
</organism>
<dbReference type="InterPro" id="IPR036291">
    <property type="entry name" value="NAD(P)-bd_dom_sf"/>
</dbReference>
<feature type="domain" description="Gfo/Idh/MocA-like oxidoreductase N-terminal" evidence="3">
    <location>
        <begin position="4"/>
        <end position="121"/>
    </location>
</feature>
<dbReference type="Gene3D" id="3.40.50.720">
    <property type="entry name" value="NAD(P)-binding Rossmann-like Domain"/>
    <property type="match status" value="1"/>
</dbReference>
<comment type="caution">
    <text evidence="5">The sequence shown here is derived from an EMBL/GenBank/DDBJ whole genome shotgun (WGS) entry which is preliminary data.</text>
</comment>
<dbReference type="InterPro" id="IPR055170">
    <property type="entry name" value="GFO_IDH_MocA-like_dom"/>
</dbReference>
<gene>
    <name evidence="5" type="ORF">HCU67_09210</name>
</gene>
<reference evidence="5 6" key="1">
    <citation type="submission" date="2020-04" db="EMBL/GenBank/DDBJ databases">
        <authorList>
            <person name="Yoon J."/>
        </authorList>
    </citation>
    <scope>NUCLEOTIDE SEQUENCE [LARGE SCALE GENOMIC DNA]</scope>
    <source>
        <strain evidence="5 6">DJ-13</strain>
    </source>
</reference>
<evidence type="ECO:0000256" key="2">
    <source>
        <dbReference type="ARBA" id="ARBA00023002"/>
    </source>
</evidence>
<dbReference type="InterPro" id="IPR050984">
    <property type="entry name" value="Gfo/Idh/MocA_domain"/>
</dbReference>
<dbReference type="Pfam" id="PF01408">
    <property type="entry name" value="GFO_IDH_MocA"/>
    <property type="match status" value="1"/>
</dbReference>
<dbReference type="SUPFAM" id="SSF51735">
    <property type="entry name" value="NAD(P)-binding Rossmann-fold domains"/>
    <property type="match status" value="1"/>
</dbReference>
<sequence length="325" mass="36633">MEHIKWGIVGPGKIAAKFASDLNLVEHAVIEGVASRNKERAQAFASEFGVNTVFDSYEELFKSKSVDVLYIATPHVFHKELAIQAMKHGKHILCEKPMGVNKNEVVEMVRCAKENGVFLMEALWSRFHPTIIDIKGKLDNELLGNIRYLNADFAFFAMDRDQESRLLNPSLAGGSLLDIGIYPVFLSYLILGMPKKISANATVLKNGLESQVAMLFEYENAHAILYSGFTNNSRMSAEIAGERGNFYLDSRWHEANGYTSEIDGEQIKIELPKWGNGYTHEIEEVHKCLKVGKLESELWSLNDSKNLISLLDEIRNLTSIKFPFE</sequence>
<dbReference type="PANTHER" id="PTHR22604">
    <property type="entry name" value="OXIDOREDUCTASES"/>
    <property type="match status" value="1"/>
</dbReference>
<proteinExistence type="inferred from homology"/>
<dbReference type="Gene3D" id="3.30.360.10">
    <property type="entry name" value="Dihydrodipicolinate Reductase, domain 2"/>
    <property type="match status" value="1"/>
</dbReference>
<dbReference type="Pfam" id="PF22725">
    <property type="entry name" value="GFO_IDH_MocA_C3"/>
    <property type="match status" value="1"/>
</dbReference>
<dbReference type="PANTHER" id="PTHR22604:SF105">
    <property type="entry name" value="TRANS-1,2-DIHYDROBENZENE-1,2-DIOL DEHYDROGENASE"/>
    <property type="match status" value="1"/>
</dbReference>
<keyword evidence="6" id="KW-1185">Reference proteome</keyword>
<evidence type="ECO:0000259" key="3">
    <source>
        <dbReference type="Pfam" id="PF01408"/>
    </source>
</evidence>
<evidence type="ECO:0000256" key="1">
    <source>
        <dbReference type="ARBA" id="ARBA00010928"/>
    </source>
</evidence>
<feature type="domain" description="GFO/IDH/MocA-like oxidoreductase" evidence="4">
    <location>
        <begin position="134"/>
        <end position="246"/>
    </location>
</feature>
<evidence type="ECO:0000313" key="6">
    <source>
        <dbReference type="Proteomes" id="UP000718451"/>
    </source>
</evidence>
<protein>
    <submittedName>
        <fullName evidence="5">Gfo/Idh/MocA family oxidoreductase</fullName>
    </submittedName>
</protein>
<dbReference type="Proteomes" id="UP000718451">
    <property type="component" value="Unassembled WGS sequence"/>
</dbReference>
<evidence type="ECO:0000313" key="5">
    <source>
        <dbReference type="EMBL" id="NKI32117.1"/>
    </source>
</evidence>
<dbReference type="SUPFAM" id="SSF55347">
    <property type="entry name" value="Glyceraldehyde-3-phosphate dehydrogenase-like, C-terminal domain"/>
    <property type="match status" value="1"/>
</dbReference>
<dbReference type="InterPro" id="IPR000683">
    <property type="entry name" value="Gfo/Idh/MocA-like_OxRdtase_N"/>
</dbReference>
<comment type="similarity">
    <text evidence="1">Belongs to the Gfo/Idh/MocA family.</text>
</comment>
<keyword evidence="2" id="KW-0560">Oxidoreductase</keyword>